<dbReference type="GO" id="GO:0005524">
    <property type="term" value="F:ATP binding"/>
    <property type="evidence" value="ECO:0007669"/>
    <property type="project" value="UniProtKB-KW"/>
</dbReference>
<reference evidence="8" key="1">
    <citation type="journal article" date="2010" name="Nature">
        <title>The Amphimedon queenslandica genome and the evolution of animal complexity.</title>
        <authorList>
            <person name="Srivastava M."/>
            <person name="Simakov O."/>
            <person name="Chapman J."/>
            <person name="Fahey B."/>
            <person name="Gauthier M.E."/>
            <person name="Mitros T."/>
            <person name="Richards G.S."/>
            <person name="Conaco C."/>
            <person name="Dacre M."/>
            <person name="Hellsten U."/>
            <person name="Larroux C."/>
            <person name="Putnam N.H."/>
            <person name="Stanke M."/>
            <person name="Adamska M."/>
            <person name="Darling A."/>
            <person name="Degnan S.M."/>
            <person name="Oakley T.H."/>
            <person name="Plachetzki D.C."/>
            <person name="Zhai Y."/>
            <person name="Adamski M."/>
            <person name="Calcino A."/>
            <person name="Cummins S.F."/>
            <person name="Goodstein D.M."/>
            <person name="Harris C."/>
            <person name="Jackson D.J."/>
            <person name="Leys S.P."/>
            <person name="Shu S."/>
            <person name="Woodcroft B.J."/>
            <person name="Vervoort M."/>
            <person name="Kosik K.S."/>
            <person name="Manning G."/>
            <person name="Degnan B.M."/>
            <person name="Rokhsar D.S."/>
        </authorList>
    </citation>
    <scope>NUCLEOTIDE SEQUENCE [LARGE SCALE GENOMIC DNA]</scope>
</reference>
<evidence type="ECO:0000313" key="8">
    <source>
        <dbReference type="Proteomes" id="UP000007879"/>
    </source>
</evidence>
<dbReference type="OrthoDB" id="2461at2759"/>
<evidence type="ECO:0000256" key="5">
    <source>
        <dbReference type="ARBA" id="ARBA00022840"/>
    </source>
</evidence>
<dbReference type="PANTHER" id="PTHR34273:SF2">
    <property type="entry name" value="METHYLTHIORIBOSE KINASE"/>
    <property type="match status" value="1"/>
</dbReference>
<dbReference type="Proteomes" id="UP000007879">
    <property type="component" value="Unassembled WGS sequence"/>
</dbReference>
<evidence type="ECO:0000259" key="6">
    <source>
        <dbReference type="Pfam" id="PF01636"/>
    </source>
</evidence>
<name>A0A1X7VQ06_AMPQE</name>
<evidence type="ECO:0000313" key="7">
    <source>
        <dbReference type="EnsemblMetazoa" id="Aqu2.1.41503_001"/>
    </source>
</evidence>
<dbReference type="GO" id="GO:0016301">
    <property type="term" value="F:kinase activity"/>
    <property type="evidence" value="ECO:0007669"/>
    <property type="project" value="UniProtKB-KW"/>
</dbReference>
<keyword evidence="8" id="KW-1185">Reference proteome</keyword>
<keyword evidence="4" id="KW-0418">Kinase</keyword>
<sequence>MASEFPVASFVQKHSLELPDALGKLLEAKIDKKDLSLLKWEEIGDGNLNFVYRIWLGPAKEDPASIDGSEITAVIKFAPEYIRCLGPAYLLTQSRLELEYETMCRFHKLQPFCVPAPFFYDKEMSAVLMQDLSGYQVMRSDLNKGVVNTQTIEKVMTAIGAAHCLTLKESLGDNEHKTFCETFKNTAMVSITELYVFVKPYRHEDDTNKHHPLLNEEAQRLRSNKEACQRAESMKKLFLEARQCLCHGDLHTGSVMTLGNDAKMFDLEFAFMGPATFDFGTFLANIIFSILHHHCLKNSKAASLLQTEGLHSAITSYTQSAGGTIVTDDSFIRDTCGFIGCELIRRVVGAAHVSDLDDLPEGELLSLQLGQDFLQLQPEPNQDLMTIVTELLTKRL</sequence>
<keyword evidence="3" id="KW-0547">Nucleotide-binding</keyword>
<dbReference type="InParanoid" id="A0A1X7VQ06"/>
<evidence type="ECO:0000256" key="3">
    <source>
        <dbReference type="ARBA" id="ARBA00022741"/>
    </source>
</evidence>
<dbReference type="SUPFAM" id="SSF56112">
    <property type="entry name" value="Protein kinase-like (PK-like)"/>
    <property type="match status" value="1"/>
</dbReference>
<dbReference type="Gene3D" id="3.90.1200.10">
    <property type="match status" value="1"/>
</dbReference>
<dbReference type="KEGG" id="aqu:105316470"/>
<dbReference type="eggNOG" id="ENOG502QVM3">
    <property type="taxonomic scope" value="Eukaryota"/>
</dbReference>
<feature type="domain" description="Aminoglycoside phosphotransferase" evidence="6">
    <location>
        <begin position="92"/>
        <end position="292"/>
    </location>
</feature>
<dbReference type="Gene3D" id="3.30.200.20">
    <property type="entry name" value="Phosphorylase Kinase, domain 1"/>
    <property type="match status" value="1"/>
</dbReference>
<dbReference type="InterPro" id="IPR011009">
    <property type="entry name" value="Kinase-like_dom_sf"/>
</dbReference>
<organism evidence="7">
    <name type="scientific">Amphimedon queenslandica</name>
    <name type="common">Sponge</name>
    <dbReference type="NCBI Taxonomy" id="400682"/>
    <lineage>
        <taxon>Eukaryota</taxon>
        <taxon>Metazoa</taxon>
        <taxon>Porifera</taxon>
        <taxon>Demospongiae</taxon>
        <taxon>Heteroscleromorpha</taxon>
        <taxon>Haplosclerida</taxon>
        <taxon>Niphatidae</taxon>
        <taxon>Amphimedon</taxon>
    </lineage>
</organism>
<dbReference type="PANTHER" id="PTHR34273">
    <property type="entry name" value="METHYLTHIORIBOSE KINASE"/>
    <property type="match status" value="1"/>
</dbReference>
<dbReference type="STRING" id="400682.A0A1X7VQ06"/>
<protein>
    <recommendedName>
        <fullName evidence="6">Aminoglycoside phosphotransferase domain-containing protein</fullName>
    </recommendedName>
</protein>
<dbReference type="Pfam" id="PF01636">
    <property type="entry name" value="APH"/>
    <property type="match status" value="1"/>
</dbReference>
<keyword evidence="5" id="KW-0067">ATP-binding</keyword>
<dbReference type="InterPro" id="IPR002575">
    <property type="entry name" value="Aminoglycoside_PTrfase"/>
</dbReference>
<accession>A0A1X7VQ06</accession>
<reference evidence="7" key="2">
    <citation type="submission" date="2017-05" db="UniProtKB">
        <authorList>
            <consortium name="EnsemblMetazoa"/>
        </authorList>
    </citation>
    <scope>IDENTIFICATION</scope>
</reference>
<gene>
    <name evidence="7" type="primary">105316470</name>
</gene>
<dbReference type="EnsemblMetazoa" id="XM_011411383.2">
    <property type="protein sequence ID" value="XP_011409685.1"/>
    <property type="gene ID" value="LOC105316470"/>
</dbReference>
<comment type="similarity">
    <text evidence="1">Belongs to the methylthioribose kinase family.</text>
</comment>
<evidence type="ECO:0000256" key="2">
    <source>
        <dbReference type="ARBA" id="ARBA00022679"/>
    </source>
</evidence>
<dbReference type="AlphaFoldDB" id="A0A1X7VQ06"/>
<dbReference type="EnsemblMetazoa" id="Aqu2.1.41503_001">
    <property type="protein sequence ID" value="Aqu2.1.41503_001"/>
    <property type="gene ID" value="Aqu2.1.41503"/>
</dbReference>
<evidence type="ECO:0000256" key="4">
    <source>
        <dbReference type="ARBA" id="ARBA00022777"/>
    </source>
</evidence>
<proteinExistence type="inferred from homology"/>
<dbReference type="OMA" id="EMCEITE"/>
<keyword evidence="2" id="KW-0808">Transferase</keyword>
<evidence type="ECO:0000256" key="1">
    <source>
        <dbReference type="ARBA" id="ARBA00010165"/>
    </source>
</evidence>